<proteinExistence type="inferred from homology"/>
<protein>
    <recommendedName>
        <fullName evidence="7">Thioredoxin domain-containing protein</fullName>
    </recommendedName>
</protein>
<feature type="domain" description="Thioredoxin" evidence="7">
    <location>
        <begin position="48"/>
        <end position="202"/>
    </location>
</feature>
<dbReference type="Gene3D" id="3.40.30.10">
    <property type="entry name" value="Glutaredoxin"/>
    <property type="match status" value="1"/>
</dbReference>
<evidence type="ECO:0000256" key="2">
    <source>
        <dbReference type="ARBA" id="ARBA00022729"/>
    </source>
</evidence>
<keyword evidence="3" id="KW-0560">Oxidoreductase</keyword>
<evidence type="ECO:0000256" key="4">
    <source>
        <dbReference type="ARBA" id="ARBA00023157"/>
    </source>
</evidence>
<accession>A0A0F9LTV2</accession>
<evidence type="ECO:0000256" key="5">
    <source>
        <dbReference type="ARBA" id="ARBA00023284"/>
    </source>
</evidence>
<keyword evidence="6" id="KW-0472">Membrane</keyword>
<dbReference type="Pfam" id="PF13462">
    <property type="entry name" value="Thioredoxin_4"/>
    <property type="match status" value="1"/>
</dbReference>
<reference evidence="8" key="1">
    <citation type="journal article" date="2015" name="Nature">
        <title>Complex archaea that bridge the gap between prokaryotes and eukaryotes.</title>
        <authorList>
            <person name="Spang A."/>
            <person name="Saw J.H."/>
            <person name="Jorgensen S.L."/>
            <person name="Zaremba-Niedzwiedzka K."/>
            <person name="Martijn J."/>
            <person name="Lind A.E."/>
            <person name="van Eijk R."/>
            <person name="Schleper C."/>
            <person name="Guy L."/>
            <person name="Ettema T.J."/>
        </authorList>
    </citation>
    <scope>NUCLEOTIDE SEQUENCE</scope>
</reference>
<dbReference type="CDD" id="cd02972">
    <property type="entry name" value="DsbA_family"/>
    <property type="match status" value="1"/>
</dbReference>
<name>A0A0F9LTV2_9ZZZZ</name>
<dbReference type="PANTHER" id="PTHR13887:SF14">
    <property type="entry name" value="DISULFIDE BOND FORMATION PROTEIN D"/>
    <property type="match status" value="1"/>
</dbReference>
<keyword evidence="2" id="KW-0732">Signal</keyword>
<keyword evidence="6" id="KW-1133">Transmembrane helix</keyword>
<evidence type="ECO:0000256" key="1">
    <source>
        <dbReference type="ARBA" id="ARBA00005791"/>
    </source>
</evidence>
<dbReference type="InterPro" id="IPR012336">
    <property type="entry name" value="Thioredoxin-like_fold"/>
</dbReference>
<evidence type="ECO:0000259" key="7">
    <source>
        <dbReference type="PROSITE" id="PS51352"/>
    </source>
</evidence>
<dbReference type="PANTHER" id="PTHR13887">
    <property type="entry name" value="GLUTATHIONE S-TRANSFERASE KAPPA"/>
    <property type="match status" value="1"/>
</dbReference>
<dbReference type="EMBL" id="LAZR01006659">
    <property type="protein sequence ID" value="KKM90536.1"/>
    <property type="molecule type" value="Genomic_DNA"/>
</dbReference>
<keyword evidence="5" id="KW-0676">Redox-active center</keyword>
<dbReference type="SUPFAM" id="SSF52833">
    <property type="entry name" value="Thioredoxin-like"/>
    <property type="match status" value="1"/>
</dbReference>
<keyword evidence="4" id="KW-1015">Disulfide bond</keyword>
<dbReference type="PROSITE" id="PS51352">
    <property type="entry name" value="THIOREDOXIN_2"/>
    <property type="match status" value="1"/>
</dbReference>
<dbReference type="InterPro" id="IPR013766">
    <property type="entry name" value="Thioredoxin_domain"/>
</dbReference>
<evidence type="ECO:0000256" key="3">
    <source>
        <dbReference type="ARBA" id="ARBA00023002"/>
    </source>
</evidence>
<comment type="caution">
    <text evidence="8">The sequence shown here is derived from an EMBL/GenBank/DDBJ whole genome shotgun (WGS) entry which is preliminary data.</text>
</comment>
<gene>
    <name evidence="8" type="ORF">LCGC14_1237620</name>
</gene>
<evidence type="ECO:0000256" key="6">
    <source>
        <dbReference type="SAM" id="Phobius"/>
    </source>
</evidence>
<sequence length="243" mass="26718">MGEAKRRKQTGAPPPQKTNSQKPLMVGVIVLVLAAIAVGVVFLTAAPMPGSDELPVAATNAEDFPAQLDQYGVSVGAEDAPVVVREFADFQCPACGQFAEASKRLKQEYVEAGKVRFVYFDLPLKQHQNAFPAAQAARCAGDQGAYWKMHDRLFESQSDWSGSTDPVATFARYGKDMELEERRFRLCMTSELHREAVEESRRVAMQLQVTSTPTVLVDNIRLTRPGWGQLSALVERELSTAGK</sequence>
<dbReference type="AlphaFoldDB" id="A0A0F9LTV2"/>
<feature type="transmembrane region" description="Helical" evidence="6">
    <location>
        <begin position="24"/>
        <end position="46"/>
    </location>
</feature>
<organism evidence="8">
    <name type="scientific">marine sediment metagenome</name>
    <dbReference type="NCBI Taxonomy" id="412755"/>
    <lineage>
        <taxon>unclassified sequences</taxon>
        <taxon>metagenomes</taxon>
        <taxon>ecological metagenomes</taxon>
    </lineage>
</organism>
<dbReference type="GO" id="GO:0016491">
    <property type="term" value="F:oxidoreductase activity"/>
    <property type="evidence" value="ECO:0007669"/>
    <property type="project" value="UniProtKB-KW"/>
</dbReference>
<dbReference type="InterPro" id="IPR036249">
    <property type="entry name" value="Thioredoxin-like_sf"/>
</dbReference>
<evidence type="ECO:0000313" key="8">
    <source>
        <dbReference type="EMBL" id="KKM90536.1"/>
    </source>
</evidence>
<comment type="similarity">
    <text evidence="1">Belongs to the thioredoxin family. DsbA subfamily.</text>
</comment>
<keyword evidence="6" id="KW-0812">Transmembrane</keyword>